<proteinExistence type="predicted"/>
<sequence>MASLAVPQHAYLTSEPWIVESKPMRKTRISCGKYIERQVVRAWKRVTGVTRKHQRASFLPKDFILVTSHRRSVRLA</sequence>
<dbReference type="RefSeq" id="XP_041155541.1">
    <property type="nucleotide sequence ID" value="XM_041303957.1"/>
</dbReference>
<gene>
    <name evidence="1" type="ORF">HD556DRAFT_1405114</name>
</gene>
<dbReference type="OrthoDB" id="2864141at2759"/>
<organism evidence="1 2">
    <name type="scientific">Suillus plorans</name>
    <dbReference type="NCBI Taxonomy" id="116603"/>
    <lineage>
        <taxon>Eukaryota</taxon>
        <taxon>Fungi</taxon>
        <taxon>Dikarya</taxon>
        <taxon>Basidiomycota</taxon>
        <taxon>Agaricomycotina</taxon>
        <taxon>Agaricomycetes</taxon>
        <taxon>Agaricomycetidae</taxon>
        <taxon>Boletales</taxon>
        <taxon>Suillineae</taxon>
        <taxon>Suillaceae</taxon>
        <taxon>Suillus</taxon>
    </lineage>
</organism>
<evidence type="ECO:0000313" key="2">
    <source>
        <dbReference type="Proteomes" id="UP000719766"/>
    </source>
</evidence>
<evidence type="ECO:0000313" key="1">
    <source>
        <dbReference type="EMBL" id="KAG1788268.1"/>
    </source>
</evidence>
<name>A0A9P7DDE6_9AGAM</name>
<comment type="caution">
    <text evidence="1">The sequence shown here is derived from an EMBL/GenBank/DDBJ whole genome shotgun (WGS) entry which is preliminary data.</text>
</comment>
<reference evidence="1" key="1">
    <citation type="journal article" date="2020" name="New Phytol.">
        <title>Comparative genomics reveals dynamic genome evolution in host specialist ectomycorrhizal fungi.</title>
        <authorList>
            <person name="Lofgren L.A."/>
            <person name="Nguyen N.H."/>
            <person name="Vilgalys R."/>
            <person name="Ruytinx J."/>
            <person name="Liao H.L."/>
            <person name="Branco S."/>
            <person name="Kuo A."/>
            <person name="LaButti K."/>
            <person name="Lipzen A."/>
            <person name="Andreopoulos W."/>
            <person name="Pangilinan J."/>
            <person name="Riley R."/>
            <person name="Hundley H."/>
            <person name="Na H."/>
            <person name="Barry K."/>
            <person name="Grigoriev I.V."/>
            <person name="Stajich J.E."/>
            <person name="Kennedy P.G."/>
        </authorList>
    </citation>
    <scope>NUCLEOTIDE SEQUENCE</scope>
    <source>
        <strain evidence="1">S12</strain>
    </source>
</reference>
<dbReference type="GeneID" id="64597721"/>
<keyword evidence="2" id="KW-1185">Reference proteome</keyword>
<dbReference type="EMBL" id="JABBWE010000070">
    <property type="protein sequence ID" value="KAG1788268.1"/>
    <property type="molecule type" value="Genomic_DNA"/>
</dbReference>
<protein>
    <submittedName>
        <fullName evidence="1">Uncharacterized protein</fullName>
    </submittedName>
</protein>
<dbReference type="Proteomes" id="UP000719766">
    <property type="component" value="Unassembled WGS sequence"/>
</dbReference>
<dbReference type="AlphaFoldDB" id="A0A9P7DDE6"/>
<accession>A0A9P7DDE6</accession>